<keyword evidence="6" id="KW-1185">Reference proteome</keyword>
<keyword evidence="1" id="KW-0067">ATP-binding</keyword>
<dbReference type="Gene3D" id="2.30.29.30">
    <property type="entry name" value="Pleckstrin-homology domain (PH domain)/Phosphotyrosine-binding domain (PTB)"/>
    <property type="match status" value="1"/>
</dbReference>
<dbReference type="Pfam" id="PF00225">
    <property type="entry name" value="Kinesin"/>
    <property type="match status" value="1"/>
</dbReference>
<dbReference type="PANTHER" id="PTHR47972">
    <property type="entry name" value="KINESIN-LIKE PROTEIN KLP-3"/>
    <property type="match status" value="1"/>
</dbReference>
<dbReference type="PANTHER" id="PTHR47972:SF28">
    <property type="entry name" value="KINESIN-LIKE PROTEIN KLP-3"/>
    <property type="match status" value="1"/>
</dbReference>
<dbReference type="GO" id="GO:0015630">
    <property type="term" value="C:microtubule cytoskeleton"/>
    <property type="evidence" value="ECO:0007669"/>
    <property type="project" value="TreeGrafter"/>
</dbReference>
<dbReference type="SUPFAM" id="SSF52540">
    <property type="entry name" value="P-loop containing nucleoside triphosphate hydrolases"/>
    <property type="match status" value="1"/>
</dbReference>
<proteinExistence type="inferred from homology"/>
<gene>
    <name evidence="5" type="ORF">FisN_2Hu274</name>
</gene>
<evidence type="ECO:0000313" key="6">
    <source>
        <dbReference type="Proteomes" id="UP000198406"/>
    </source>
</evidence>
<feature type="region of interest" description="Disordered" evidence="3">
    <location>
        <begin position="311"/>
        <end position="380"/>
    </location>
</feature>
<accession>A0A1Z5JFB1</accession>
<feature type="domain" description="Kinesin motor" evidence="4">
    <location>
        <begin position="719"/>
        <end position="1089"/>
    </location>
</feature>
<dbReference type="GO" id="GO:0003777">
    <property type="term" value="F:microtubule motor activity"/>
    <property type="evidence" value="ECO:0007669"/>
    <property type="project" value="InterPro"/>
</dbReference>
<evidence type="ECO:0000256" key="1">
    <source>
        <dbReference type="PROSITE-ProRule" id="PRU00283"/>
    </source>
</evidence>
<dbReference type="GO" id="GO:0005524">
    <property type="term" value="F:ATP binding"/>
    <property type="evidence" value="ECO:0007669"/>
    <property type="project" value="UniProtKB-UniRule"/>
</dbReference>
<evidence type="ECO:0000256" key="3">
    <source>
        <dbReference type="SAM" id="MobiDB-lite"/>
    </source>
</evidence>
<organism evidence="5 6">
    <name type="scientific">Fistulifera solaris</name>
    <name type="common">Oleaginous diatom</name>
    <dbReference type="NCBI Taxonomy" id="1519565"/>
    <lineage>
        <taxon>Eukaryota</taxon>
        <taxon>Sar</taxon>
        <taxon>Stramenopiles</taxon>
        <taxon>Ochrophyta</taxon>
        <taxon>Bacillariophyta</taxon>
        <taxon>Bacillariophyceae</taxon>
        <taxon>Bacillariophycidae</taxon>
        <taxon>Naviculales</taxon>
        <taxon>Naviculaceae</taxon>
        <taxon>Fistulifera</taxon>
    </lineage>
</organism>
<keyword evidence="2" id="KW-0175">Coiled coil</keyword>
<feature type="compositionally biased region" description="Basic and acidic residues" evidence="3">
    <location>
        <begin position="127"/>
        <end position="139"/>
    </location>
</feature>
<evidence type="ECO:0000256" key="2">
    <source>
        <dbReference type="SAM" id="Coils"/>
    </source>
</evidence>
<reference evidence="5 6" key="1">
    <citation type="journal article" date="2015" name="Plant Cell">
        <title>Oil accumulation by the oleaginous diatom Fistulifera solaris as revealed by the genome and transcriptome.</title>
        <authorList>
            <person name="Tanaka T."/>
            <person name="Maeda Y."/>
            <person name="Veluchamy A."/>
            <person name="Tanaka M."/>
            <person name="Abida H."/>
            <person name="Marechal E."/>
            <person name="Bowler C."/>
            <person name="Muto M."/>
            <person name="Sunaga Y."/>
            <person name="Tanaka M."/>
            <person name="Yoshino T."/>
            <person name="Taniguchi T."/>
            <person name="Fukuda Y."/>
            <person name="Nemoto M."/>
            <person name="Matsumoto M."/>
            <person name="Wong P.S."/>
            <person name="Aburatani S."/>
            <person name="Fujibuchi W."/>
        </authorList>
    </citation>
    <scope>NUCLEOTIDE SEQUENCE [LARGE SCALE GENOMIC DNA]</scope>
    <source>
        <strain evidence="5 6">JPCC DA0580</strain>
    </source>
</reference>
<feature type="region of interest" description="Disordered" evidence="3">
    <location>
        <begin position="1"/>
        <end position="139"/>
    </location>
</feature>
<feature type="region of interest" description="Disordered" evidence="3">
    <location>
        <begin position="588"/>
        <end position="621"/>
    </location>
</feature>
<dbReference type="InterPro" id="IPR027640">
    <property type="entry name" value="Kinesin-like_fam"/>
</dbReference>
<feature type="compositionally biased region" description="Low complexity" evidence="3">
    <location>
        <begin position="20"/>
        <end position="37"/>
    </location>
</feature>
<feature type="compositionally biased region" description="Basic and acidic residues" evidence="3">
    <location>
        <begin position="311"/>
        <end position="339"/>
    </location>
</feature>
<dbReference type="OrthoDB" id="3176171at2759"/>
<feature type="compositionally biased region" description="Basic residues" evidence="3">
    <location>
        <begin position="600"/>
        <end position="610"/>
    </location>
</feature>
<dbReference type="SMART" id="SM00129">
    <property type="entry name" value="KISc"/>
    <property type="match status" value="1"/>
</dbReference>
<feature type="compositionally biased region" description="Basic and acidic residues" evidence="3">
    <location>
        <begin position="588"/>
        <end position="599"/>
    </location>
</feature>
<dbReference type="GO" id="GO:0008017">
    <property type="term" value="F:microtubule binding"/>
    <property type="evidence" value="ECO:0007669"/>
    <property type="project" value="InterPro"/>
</dbReference>
<sequence length="1102" mass="121491">MTVTLPENKVRRSALIGEGNRSTYSNSHSSNSNELVSPPQPGVQNADAFNKNSKPETRAANRPTKNKALPPSGMSDSSSTHREKTGASNINKETQQFAKDASDGSMSKLRPPITDVRGASSFAGSSDQKDIPEGSKKGAMDQEQALFVQKLCDDSMGVAIRKINQYGKSSLRYVKCVRVEDLTDICLSGNRSDTSGSRGRRWSMGNSTGKATASSYSLTSQLEPGTKVLVWGKKKDIQMPLDRIIAIRKGKTTDKARRSTCPANRIFSIITDDPVHPSLDIEAPSQTDRDKCAQAFSLFLSLPLEALEESRRENQLDNSDFVKDGLPDDGPKKLTRDHSGYPPLPPSTASAHGKGESSHHSSSHRSSEMHESSSNLHSSSAKIVSLVPVNTDGTKNIESADGSVVSSLTGHGFDQELVEELHNALNELRSELKESRAEAARAVKVAEQAIQSAEKNNSQEWQNTVTHRAAEAAAMAQKRSAEAMAKQRLAEERLESERRSAQFWKKQAELAEQEAGKLHTRAAAAEVQRMAIEERFESETRVVMSQLEAISQRYKNYDQHQKDSLEGAVARNRALELELEMLRRELGDRGHDEANEKPSGKRKMAFGRKKKAEEKLPLSSAAAVDPDAYSRQMSNQPSAEQLRNLQAQSELFRRQFELLRKTTADELAQLSKDSLPWAEQVMKVVEIQKNEVSRLVDKLAVESAARRKLLHEVQDFRGSVRVYCRPRAPSNGEGLLSFPSQDTVTVEKDSSPLCFEYDRVFDTSTSQQDIYEEMEEVCLSALDGFNVCTICYGSTGSGKTHTILGDAVVRDGELTIENHGLQFRSMKQFFDISSERSDRYKDTFTLSIIEVHNERLCDLLVGTPAGDNRGKIITAENSASKTNQKAIRDDQEDANSSGRQVKLEIRTDVHGETVVQGAVSLRVESFVDFCSICSCCVKARVKKLMELGTNVAEHESSSHIIATIHVHSINIATGLGSRGKLQFVDLAGSDLISTSSNAGDDNPISTNSRYLSKGLRFAHRSIETLSEVVDARIHFARSVPYRNSTLTHLLLDSLESDTKVQLIACVSNNEEDSEETIATLRFASEMRKVIIGKPTKHTISAA</sequence>
<feature type="compositionally biased region" description="Basic and acidic residues" evidence="3">
    <location>
        <begin position="353"/>
        <end position="371"/>
    </location>
</feature>
<keyword evidence="1" id="KW-0547">Nucleotide-binding</keyword>
<dbReference type="InterPro" id="IPR001752">
    <property type="entry name" value="Kinesin_motor_dom"/>
</dbReference>
<dbReference type="PROSITE" id="PS50067">
    <property type="entry name" value="KINESIN_MOTOR_2"/>
    <property type="match status" value="1"/>
</dbReference>
<comment type="similarity">
    <text evidence="1">Belongs to the TRAFAC class myosin-kinesin ATPase superfamily. Kinesin family.</text>
</comment>
<dbReference type="Gene3D" id="3.40.850.10">
    <property type="entry name" value="Kinesin motor domain"/>
    <property type="match status" value="1"/>
</dbReference>
<protein>
    <recommendedName>
        <fullName evidence="4">Kinesin motor domain-containing protein</fullName>
    </recommendedName>
</protein>
<evidence type="ECO:0000313" key="5">
    <source>
        <dbReference type="EMBL" id="GAX12441.1"/>
    </source>
</evidence>
<dbReference type="InParanoid" id="A0A1Z5JFB1"/>
<evidence type="ECO:0000259" key="4">
    <source>
        <dbReference type="PROSITE" id="PS50067"/>
    </source>
</evidence>
<dbReference type="InterPro" id="IPR011993">
    <property type="entry name" value="PH-like_dom_sf"/>
</dbReference>
<keyword evidence="1" id="KW-0505">Motor protein</keyword>
<dbReference type="InterPro" id="IPR027417">
    <property type="entry name" value="P-loop_NTPase"/>
</dbReference>
<feature type="compositionally biased region" description="Polar residues" evidence="3">
    <location>
        <begin position="86"/>
        <end position="97"/>
    </location>
</feature>
<dbReference type="Proteomes" id="UP000198406">
    <property type="component" value="Unassembled WGS sequence"/>
</dbReference>
<name>A0A1Z5JFB1_FISSO</name>
<feature type="coiled-coil region" evidence="2">
    <location>
        <begin position="418"/>
        <end position="456"/>
    </location>
</feature>
<dbReference type="PRINTS" id="PR00380">
    <property type="entry name" value="KINESINHEAVY"/>
</dbReference>
<dbReference type="EMBL" id="BDSP01000051">
    <property type="protein sequence ID" value="GAX12441.1"/>
    <property type="molecule type" value="Genomic_DNA"/>
</dbReference>
<comment type="caution">
    <text evidence="5">The sequence shown here is derived from an EMBL/GenBank/DDBJ whole genome shotgun (WGS) entry which is preliminary data.</text>
</comment>
<dbReference type="AlphaFoldDB" id="A0A1Z5JFB1"/>
<feature type="binding site" evidence="1">
    <location>
        <begin position="793"/>
        <end position="800"/>
    </location>
    <ligand>
        <name>ATP</name>
        <dbReference type="ChEBI" id="CHEBI:30616"/>
    </ligand>
</feature>
<dbReference type="GO" id="GO:0007018">
    <property type="term" value="P:microtubule-based movement"/>
    <property type="evidence" value="ECO:0007669"/>
    <property type="project" value="InterPro"/>
</dbReference>
<dbReference type="InterPro" id="IPR036961">
    <property type="entry name" value="Kinesin_motor_dom_sf"/>
</dbReference>